<dbReference type="SUPFAM" id="SSF55469">
    <property type="entry name" value="FMN-dependent nitroreductase-like"/>
    <property type="match status" value="1"/>
</dbReference>
<evidence type="ECO:0000259" key="4">
    <source>
        <dbReference type="Pfam" id="PF00881"/>
    </source>
</evidence>
<dbReference type="EMBL" id="CP036433">
    <property type="protein sequence ID" value="QDU93216.1"/>
    <property type="molecule type" value="Genomic_DNA"/>
</dbReference>
<dbReference type="PANTHER" id="PTHR43673:SF10">
    <property type="entry name" value="NADH DEHYDROGENASE_NAD(P)H NITROREDUCTASE XCC3605-RELATED"/>
    <property type="match status" value="1"/>
</dbReference>
<dbReference type="CDD" id="cd02138">
    <property type="entry name" value="TdsD-like"/>
    <property type="match status" value="1"/>
</dbReference>
<feature type="region of interest" description="Disordered" evidence="3">
    <location>
        <begin position="169"/>
        <end position="204"/>
    </location>
</feature>
<gene>
    <name evidence="5" type="ORF">Pla8534_09950</name>
</gene>
<organism evidence="5 6">
    <name type="scientific">Lignipirellula cremea</name>
    <dbReference type="NCBI Taxonomy" id="2528010"/>
    <lineage>
        <taxon>Bacteria</taxon>
        <taxon>Pseudomonadati</taxon>
        <taxon>Planctomycetota</taxon>
        <taxon>Planctomycetia</taxon>
        <taxon>Pirellulales</taxon>
        <taxon>Pirellulaceae</taxon>
        <taxon>Lignipirellula</taxon>
    </lineage>
</organism>
<evidence type="ECO:0000313" key="6">
    <source>
        <dbReference type="Proteomes" id="UP000317648"/>
    </source>
</evidence>
<dbReference type="InterPro" id="IPR000415">
    <property type="entry name" value="Nitroreductase-like"/>
</dbReference>
<dbReference type="OrthoDB" id="9782629at2"/>
<accession>A0A518DN00</accession>
<dbReference type="InterPro" id="IPR029479">
    <property type="entry name" value="Nitroreductase"/>
</dbReference>
<dbReference type="Gene3D" id="3.40.109.10">
    <property type="entry name" value="NADH Oxidase"/>
    <property type="match status" value="1"/>
</dbReference>
<feature type="domain" description="Nitroreductase" evidence="4">
    <location>
        <begin position="19"/>
        <end position="163"/>
    </location>
</feature>
<dbReference type="AlphaFoldDB" id="A0A518DN00"/>
<evidence type="ECO:0000256" key="1">
    <source>
        <dbReference type="ARBA" id="ARBA00007118"/>
    </source>
</evidence>
<dbReference type="KEGG" id="lcre:Pla8534_09950"/>
<proteinExistence type="inferred from homology"/>
<protein>
    <submittedName>
        <fullName evidence="5">Malonic semialdehyde reductase</fullName>
    </submittedName>
</protein>
<dbReference type="PANTHER" id="PTHR43673">
    <property type="entry name" value="NAD(P)H NITROREDUCTASE YDGI-RELATED"/>
    <property type="match status" value="1"/>
</dbReference>
<dbReference type="GO" id="GO:0016491">
    <property type="term" value="F:oxidoreductase activity"/>
    <property type="evidence" value="ECO:0007669"/>
    <property type="project" value="UniProtKB-KW"/>
</dbReference>
<dbReference type="Pfam" id="PF00881">
    <property type="entry name" value="Nitroreductase"/>
    <property type="match status" value="1"/>
</dbReference>
<keyword evidence="6" id="KW-1185">Reference proteome</keyword>
<evidence type="ECO:0000256" key="2">
    <source>
        <dbReference type="ARBA" id="ARBA00023002"/>
    </source>
</evidence>
<evidence type="ECO:0000313" key="5">
    <source>
        <dbReference type="EMBL" id="QDU93216.1"/>
    </source>
</evidence>
<evidence type="ECO:0000256" key="3">
    <source>
        <dbReference type="SAM" id="MobiDB-lite"/>
    </source>
</evidence>
<comment type="similarity">
    <text evidence="1">Belongs to the nitroreductase family.</text>
</comment>
<sequence length="204" mass="22797">MTEKHIKHADTDYPVHPLIAQRWSPYAFAPRVVENAKLLSCLEAARWAASSYNEQPWTFLVARREDSTEFQRLLGCLLEANQEWAQHAGVLILTVICPTFSRNGKPNRVAEHDLGLAAGNLSLQAESLGLYVHQMAGVNLQVARQTYSIPETHQPVTAIAIGYAASEEAAPSEELAQRDRQPRQRKPLSEWVFQGGWKNPADLS</sequence>
<name>A0A518DN00_9BACT</name>
<reference evidence="5 6" key="1">
    <citation type="submission" date="2019-02" db="EMBL/GenBank/DDBJ databases">
        <title>Deep-cultivation of Planctomycetes and their phenomic and genomic characterization uncovers novel biology.</title>
        <authorList>
            <person name="Wiegand S."/>
            <person name="Jogler M."/>
            <person name="Boedeker C."/>
            <person name="Pinto D."/>
            <person name="Vollmers J."/>
            <person name="Rivas-Marin E."/>
            <person name="Kohn T."/>
            <person name="Peeters S.H."/>
            <person name="Heuer A."/>
            <person name="Rast P."/>
            <person name="Oberbeckmann S."/>
            <person name="Bunk B."/>
            <person name="Jeske O."/>
            <person name="Meyerdierks A."/>
            <person name="Storesund J.E."/>
            <person name="Kallscheuer N."/>
            <person name="Luecker S."/>
            <person name="Lage O.M."/>
            <person name="Pohl T."/>
            <person name="Merkel B.J."/>
            <person name="Hornburger P."/>
            <person name="Mueller R.-W."/>
            <person name="Bruemmer F."/>
            <person name="Labrenz M."/>
            <person name="Spormann A.M."/>
            <person name="Op den Camp H."/>
            <person name="Overmann J."/>
            <person name="Amann R."/>
            <person name="Jetten M.S.M."/>
            <person name="Mascher T."/>
            <person name="Medema M.H."/>
            <person name="Devos D.P."/>
            <person name="Kaster A.-K."/>
            <person name="Ovreas L."/>
            <person name="Rohde M."/>
            <person name="Galperin M.Y."/>
            <person name="Jogler C."/>
        </authorList>
    </citation>
    <scope>NUCLEOTIDE SEQUENCE [LARGE SCALE GENOMIC DNA]</scope>
    <source>
        <strain evidence="5 6">Pla85_3_4</strain>
    </source>
</reference>
<keyword evidence="2" id="KW-0560">Oxidoreductase</keyword>
<dbReference type="Proteomes" id="UP000317648">
    <property type="component" value="Chromosome"/>
</dbReference>
<dbReference type="RefSeq" id="WP_145049825.1">
    <property type="nucleotide sequence ID" value="NZ_CP036433.1"/>
</dbReference>